<evidence type="ECO:0000313" key="2">
    <source>
        <dbReference type="EMBL" id="OGK56468.1"/>
    </source>
</evidence>
<evidence type="ECO:0000259" key="1">
    <source>
        <dbReference type="Pfam" id="PF01883"/>
    </source>
</evidence>
<evidence type="ECO:0000313" key="3">
    <source>
        <dbReference type="Proteomes" id="UP000176376"/>
    </source>
</evidence>
<dbReference type="PANTHER" id="PTHR42831:SF1">
    <property type="entry name" value="FE-S PROTEIN MATURATION AUXILIARY FACTOR YITW"/>
    <property type="match status" value="1"/>
</dbReference>
<accession>A0A1F7JLJ1</accession>
<dbReference type="PANTHER" id="PTHR42831">
    <property type="entry name" value="FE-S PROTEIN MATURATION AUXILIARY FACTOR YITW"/>
    <property type="match status" value="1"/>
</dbReference>
<protein>
    <recommendedName>
        <fullName evidence="1">MIP18 family-like domain-containing protein</fullName>
    </recommendedName>
</protein>
<reference evidence="2 3" key="1">
    <citation type="journal article" date="2016" name="Nat. Commun.">
        <title>Thousands of microbial genomes shed light on interconnected biogeochemical processes in an aquifer system.</title>
        <authorList>
            <person name="Anantharaman K."/>
            <person name="Brown C.T."/>
            <person name="Hug L.A."/>
            <person name="Sharon I."/>
            <person name="Castelle C.J."/>
            <person name="Probst A.J."/>
            <person name="Thomas B.C."/>
            <person name="Singh A."/>
            <person name="Wilkins M.J."/>
            <person name="Karaoz U."/>
            <person name="Brodie E.L."/>
            <person name="Williams K.H."/>
            <person name="Hubbard S.S."/>
            <person name="Banfield J.F."/>
        </authorList>
    </citation>
    <scope>NUCLEOTIDE SEQUENCE [LARGE SCALE GENOMIC DNA]</scope>
</reference>
<dbReference type="Proteomes" id="UP000176376">
    <property type="component" value="Unassembled WGS sequence"/>
</dbReference>
<comment type="caution">
    <text evidence="2">The sequence shown here is derived from an EMBL/GenBank/DDBJ whole genome shotgun (WGS) entry which is preliminary data.</text>
</comment>
<dbReference type="AlphaFoldDB" id="A0A1F7JLJ1"/>
<dbReference type="InterPro" id="IPR034904">
    <property type="entry name" value="FSCA_dom_sf"/>
</dbReference>
<dbReference type="EMBL" id="MGAY01000036">
    <property type="protein sequence ID" value="OGK56468.1"/>
    <property type="molecule type" value="Genomic_DNA"/>
</dbReference>
<dbReference type="Gene3D" id="3.30.300.130">
    <property type="entry name" value="Fe-S cluster assembly (FSCA)"/>
    <property type="match status" value="1"/>
</dbReference>
<proteinExistence type="predicted"/>
<dbReference type="SUPFAM" id="SSF117916">
    <property type="entry name" value="Fe-S cluster assembly (FSCA) domain-like"/>
    <property type="match status" value="1"/>
</dbReference>
<dbReference type="Pfam" id="PF01883">
    <property type="entry name" value="FeS_assembly_P"/>
    <property type="match status" value="1"/>
</dbReference>
<organism evidence="2 3">
    <name type="scientific">Candidatus Roizmanbacteria bacterium RIFCSPLOWO2_02_FULL_38_10</name>
    <dbReference type="NCBI Taxonomy" id="1802074"/>
    <lineage>
        <taxon>Bacteria</taxon>
        <taxon>Candidatus Roizmaniibacteriota</taxon>
    </lineage>
</organism>
<feature type="domain" description="MIP18 family-like" evidence="1">
    <location>
        <begin position="10"/>
        <end position="81"/>
    </location>
</feature>
<sequence>MKNKLTVTEKKIYKKLEEVQDPELRISIVDLGLVYDVKEKKGNVDIKMTLTTMGCPLFDVIELEVKEKLKEIKYIKDVSINLVFDPPWSIELMTDQGKAMLGI</sequence>
<gene>
    <name evidence="2" type="ORF">A3J15_03115</name>
</gene>
<name>A0A1F7JLJ1_9BACT</name>
<dbReference type="InterPro" id="IPR002744">
    <property type="entry name" value="MIP18-like"/>
</dbReference>
<dbReference type="InterPro" id="IPR052339">
    <property type="entry name" value="Fe-S_Maturation_MIP18"/>
</dbReference>
<dbReference type="STRING" id="1802074.A3J15_03115"/>